<keyword evidence="5 6" id="KW-0472">Membrane</keyword>
<dbReference type="InterPro" id="IPR036259">
    <property type="entry name" value="MFS_trans_sf"/>
</dbReference>
<gene>
    <name evidence="7" type="ORF">Ssi02_72530</name>
</gene>
<dbReference type="AlphaFoldDB" id="A0A919VBY1"/>
<evidence type="ECO:0000256" key="2">
    <source>
        <dbReference type="ARBA" id="ARBA00022475"/>
    </source>
</evidence>
<keyword evidence="3 6" id="KW-0812">Transmembrane</keyword>
<feature type="transmembrane region" description="Helical" evidence="6">
    <location>
        <begin position="246"/>
        <end position="263"/>
    </location>
</feature>
<dbReference type="RefSeq" id="WP_204032314.1">
    <property type="nucleotide sequence ID" value="NZ_BOOW01000053.1"/>
</dbReference>
<comment type="caution">
    <text evidence="7">The sequence shown here is derived from an EMBL/GenBank/DDBJ whole genome shotgun (WGS) entry which is preliminary data.</text>
</comment>
<dbReference type="Proteomes" id="UP000606172">
    <property type="component" value="Unassembled WGS sequence"/>
</dbReference>
<keyword evidence="4 6" id="KW-1133">Transmembrane helix</keyword>
<feature type="transmembrane region" description="Helical" evidence="6">
    <location>
        <begin position="219"/>
        <end position="240"/>
    </location>
</feature>
<sequence>MRTYTELFRVPEYRPLFAATALEVAASTMRGLALGVLVYAATGSPLLSALSLFGSYFAHVAGAALLMSAADRLPPRAALSVSAIILGLGAAVLAVPGMPIWAMLLIVLGLGLVQSPAGGVRSGLLNEILPEGGYVLGRSVFNMAMGAMQIAGFAAGGVIVAVLSPQGALLSALVLDLMAAAVLWFGLNSRPPRASGRPSVRATWRGNAELWSLPARRHLYIALWVPNGLIVGCEALFIPYAPETSWVLFIAAAFGMLVGDMLVGRFAAPRWRARLTTPLRVLLAVAYLVFVVRPHWAVAAVVAAVASVGFAAGVLLQERLITATPERLQGQALGLHGSGMSAMQAVGATVAGALAQFMDIHSAMTVLAVMSLAVTVYLTPRLRHPAVARPGHG</sequence>
<comment type="subcellular location">
    <subcellularLocation>
        <location evidence="1">Cell membrane</location>
        <topology evidence="1">Multi-pass membrane protein</topology>
    </subcellularLocation>
</comment>
<organism evidence="7 8">
    <name type="scientific">Sinosporangium siamense</name>
    <dbReference type="NCBI Taxonomy" id="1367973"/>
    <lineage>
        <taxon>Bacteria</taxon>
        <taxon>Bacillati</taxon>
        <taxon>Actinomycetota</taxon>
        <taxon>Actinomycetes</taxon>
        <taxon>Streptosporangiales</taxon>
        <taxon>Streptosporangiaceae</taxon>
        <taxon>Sinosporangium</taxon>
    </lineage>
</organism>
<evidence type="ECO:0000256" key="1">
    <source>
        <dbReference type="ARBA" id="ARBA00004651"/>
    </source>
</evidence>
<reference evidence="7" key="1">
    <citation type="submission" date="2021-01" db="EMBL/GenBank/DDBJ databases">
        <title>Whole genome shotgun sequence of Sinosporangium siamense NBRC 109515.</title>
        <authorList>
            <person name="Komaki H."/>
            <person name="Tamura T."/>
        </authorList>
    </citation>
    <scope>NUCLEOTIDE SEQUENCE</scope>
    <source>
        <strain evidence="7">NBRC 109515</strain>
    </source>
</reference>
<evidence type="ECO:0000313" key="8">
    <source>
        <dbReference type="Proteomes" id="UP000606172"/>
    </source>
</evidence>
<feature type="transmembrane region" description="Helical" evidence="6">
    <location>
        <begin position="140"/>
        <end position="162"/>
    </location>
</feature>
<feature type="transmembrane region" description="Helical" evidence="6">
    <location>
        <begin position="16"/>
        <end position="40"/>
    </location>
</feature>
<protein>
    <submittedName>
        <fullName evidence="7">Membrane protein</fullName>
    </submittedName>
</protein>
<feature type="transmembrane region" description="Helical" evidence="6">
    <location>
        <begin position="77"/>
        <end position="94"/>
    </location>
</feature>
<dbReference type="PANTHER" id="PTHR23513">
    <property type="entry name" value="INTEGRAL MEMBRANE EFFLUX PROTEIN-RELATED"/>
    <property type="match status" value="1"/>
</dbReference>
<dbReference type="GO" id="GO:0005886">
    <property type="term" value="C:plasma membrane"/>
    <property type="evidence" value="ECO:0007669"/>
    <property type="project" value="UniProtKB-SubCell"/>
</dbReference>
<feature type="transmembrane region" description="Helical" evidence="6">
    <location>
        <begin position="360"/>
        <end position="379"/>
    </location>
</feature>
<dbReference type="PANTHER" id="PTHR23513:SF11">
    <property type="entry name" value="STAPHYLOFERRIN A TRANSPORTER"/>
    <property type="match status" value="1"/>
</dbReference>
<evidence type="ECO:0000313" key="7">
    <source>
        <dbReference type="EMBL" id="GII97022.1"/>
    </source>
</evidence>
<dbReference type="EMBL" id="BOOW01000053">
    <property type="protein sequence ID" value="GII97022.1"/>
    <property type="molecule type" value="Genomic_DNA"/>
</dbReference>
<proteinExistence type="predicted"/>
<accession>A0A919VBY1</accession>
<feature type="transmembrane region" description="Helical" evidence="6">
    <location>
        <begin position="275"/>
        <end position="292"/>
    </location>
</feature>
<name>A0A919VBY1_9ACTN</name>
<keyword evidence="2" id="KW-1003">Cell membrane</keyword>
<evidence type="ECO:0000256" key="6">
    <source>
        <dbReference type="SAM" id="Phobius"/>
    </source>
</evidence>
<dbReference type="CDD" id="cd06173">
    <property type="entry name" value="MFS_MefA_like"/>
    <property type="match status" value="1"/>
</dbReference>
<feature type="transmembrane region" description="Helical" evidence="6">
    <location>
        <begin position="100"/>
        <end position="120"/>
    </location>
</feature>
<dbReference type="SUPFAM" id="SSF103473">
    <property type="entry name" value="MFS general substrate transporter"/>
    <property type="match status" value="1"/>
</dbReference>
<feature type="transmembrane region" description="Helical" evidence="6">
    <location>
        <begin position="46"/>
        <end position="70"/>
    </location>
</feature>
<feature type="transmembrane region" description="Helical" evidence="6">
    <location>
        <begin position="168"/>
        <end position="187"/>
    </location>
</feature>
<dbReference type="Gene3D" id="1.20.1250.20">
    <property type="entry name" value="MFS general substrate transporter like domains"/>
    <property type="match status" value="1"/>
</dbReference>
<keyword evidence="8" id="KW-1185">Reference proteome</keyword>
<evidence type="ECO:0000256" key="5">
    <source>
        <dbReference type="ARBA" id="ARBA00023136"/>
    </source>
</evidence>
<evidence type="ECO:0000256" key="3">
    <source>
        <dbReference type="ARBA" id="ARBA00022692"/>
    </source>
</evidence>
<evidence type="ECO:0000256" key="4">
    <source>
        <dbReference type="ARBA" id="ARBA00022989"/>
    </source>
</evidence>